<proteinExistence type="predicted"/>
<dbReference type="OrthoDB" id="6021714at2759"/>
<accession>B4K810</accession>
<dbReference type="KEGG" id="dmo:Dmoj_GI24214"/>
<feature type="region of interest" description="Disordered" evidence="1">
    <location>
        <begin position="62"/>
        <end position="153"/>
    </location>
</feature>
<organism evidence="2 3">
    <name type="scientific">Drosophila mojavensis</name>
    <name type="common">Fruit fly</name>
    <dbReference type="NCBI Taxonomy" id="7230"/>
    <lineage>
        <taxon>Eukaryota</taxon>
        <taxon>Metazoa</taxon>
        <taxon>Ecdysozoa</taxon>
        <taxon>Arthropoda</taxon>
        <taxon>Hexapoda</taxon>
        <taxon>Insecta</taxon>
        <taxon>Pterygota</taxon>
        <taxon>Neoptera</taxon>
        <taxon>Endopterygota</taxon>
        <taxon>Diptera</taxon>
        <taxon>Brachycera</taxon>
        <taxon>Muscomorpha</taxon>
        <taxon>Ephydroidea</taxon>
        <taxon>Drosophilidae</taxon>
        <taxon>Drosophila</taxon>
    </lineage>
</organism>
<dbReference type="HOGENOM" id="CLU_1251812_0_0_1"/>
<evidence type="ECO:0000313" key="3">
    <source>
        <dbReference type="Proteomes" id="UP000009192"/>
    </source>
</evidence>
<reference evidence="2 3" key="1">
    <citation type="journal article" date="2007" name="Nature">
        <title>Evolution of genes and genomes on the Drosophila phylogeny.</title>
        <authorList>
            <consortium name="Drosophila 12 Genomes Consortium"/>
            <person name="Clark A.G."/>
            <person name="Eisen M.B."/>
            <person name="Smith D.R."/>
            <person name="Bergman C.M."/>
            <person name="Oliver B."/>
            <person name="Markow T.A."/>
            <person name="Kaufman T.C."/>
            <person name="Kellis M."/>
            <person name="Gelbart W."/>
            <person name="Iyer V.N."/>
            <person name="Pollard D.A."/>
            <person name="Sackton T.B."/>
            <person name="Larracuente A.M."/>
            <person name="Singh N.D."/>
            <person name="Abad J.P."/>
            <person name="Abt D.N."/>
            <person name="Adryan B."/>
            <person name="Aguade M."/>
            <person name="Akashi H."/>
            <person name="Anderson W.W."/>
            <person name="Aquadro C.F."/>
            <person name="Ardell D.H."/>
            <person name="Arguello R."/>
            <person name="Artieri C.G."/>
            <person name="Barbash D.A."/>
            <person name="Barker D."/>
            <person name="Barsanti P."/>
            <person name="Batterham P."/>
            <person name="Batzoglou S."/>
            <person name="Begun D."/>
            <person name="Bhutkar A."/>
            <person name="Blanco E."/>
            <person name="Bosak S.A."/>
            <person name="Bradley R.K."/>
            <person name="Brand A.D."/>
            <person name="Brent M.R."/>
            <person name="Brooks A.N."/>
            <person name="Brown R.H."/>
            <person name="Butlin R.K."/>
            <person name="Caggese C."/>
            <person name="Calvi B.R."/>
            <person name="Bernardo de Carvalho A."/>
            <person name="Caspi A."/>
            <person name="Castrezana S."/>
            <person name="Celniker S.E."/>
            <person name="Chang J.L."/>
            <person name="Chapple C."/>
            <person name="Chatterji S."/>
            <person name="Chinwalla A."/>
            <person name="Civetta A."/>
            <person name="Clifton S.W."/>
            <person name="Comeron J.M."/>
            <person name="Costello J.C."/>
            <person name="Coyne J.A."/>
            <person name="Daub J."/>
            <person name="David R.G."/>
            <person name="Delcher A.L."/>
            <person name="Delehaunty K."/>
            <person name="Do C.B."/>
            <person name="Ebling H."/>
            <person name="Edwards K."/>
            <person name="Eickbush T."/>
            <person name="Evans J.D."/>
            <person name="Filipski A."/>
            <person name="Findeiss S."/>
            <person name="Freyhult E."/>
            <person name="Fulton L."/>
            <person name="Fulton R."/>
            <person name="Garcia A.C."/>
            <person name="Gardiner A."/>
            <person name="Garfield D.A."/>
            <person name="Garvin B.E."/>
            <person name="Gibson G."/>
            <person name="Gilbert D."/>
            <person name="Gnerre S."/>
            <person name="Godfrey J."/>
            <person name="Good R."/>
            <person name="Gotea V."/>
            <person name="Gravely B."/>
            <person name="Greenberg A.J."/>
            <person name="Griffiths-Jones S."/>
            <person name="Gross S."/>
            <person name="Guigo R."/>
            <person name="Gustafson E.A."/>
            <person name="Haerty W."/>
            <person name="Hahn M.W."/>
            <person name="Halligan D.L."/>
            <person name="Halpern A.L."/>
            <person name="Halter G.M."/>
            <person name="Han M.V."/>
            <person name="Heger A."/>
            <person name="Hillier L."/>
            <person name="Hinrichs A.S."/>
            <person name="Holmes I."/>
            <person name="Hoskins R.A."/>
            <person name="Hubisz M.J."/>
            <person name="Hultmark D."/>
            <person name="Huntley M.A."/>
            <person name="Jaffe D.B."/>
            <person name="Jagadeeshan S."/>
            <person name="Jeck W.R."/>
            <person name="Johnson J."/>
            <person name="Jones C.D."/>
            <person name="Jordan W.C."/>
            <person name="Karpen G.H."/>
            <person name="Kataoka E."/>
            <person name="Keightley P.D."/>
            <person name="Kheradpour P."/>
            <person name="Kirkness E.F."/>
            <person name="Koerich L.B."/>
            <person name="Kristiansen K."/>
            <person name="Kudrna D."/>
            <person name="Kulathinal R.J."/>
            <person name="Kumar S."/>
            <person name="Kwok R."/>
            <person name="Lander E."/>
            <person name="Langley C.H."/>
            <person name="Lapoint R."/>
            <person name="Lazzaro B.P."/>
            <person name="Lee S.J."/>
            <person name="Levesque L."/>
            <person name="Li R."/>
            <person name="Lin C.F."/>
            <person name="Lin M.F."/>
            <person name="Lindblad-Toh K."/>
            <person name="Llopart A."/>
            <person name="Long M."/>
            <person name="Low L."/>
            <person name="Lozovsky E."/>
            <person name="Lu J."/>
            <person name="Luo M."/>
            <person name="Machado C.A."/>
            <person name="Makalowski W."/>
            <person name="Marzo M."/>
            <person name="Matsuda M."/>
            <person name="Matzkin L."/>
            <person name="McAllister B."/>
            <person name="McBride C.S."/>
            <person name="McKernan B."/>
            <person name="McKernan K."/>
            <person name="Mendez-Lago M."/>
            <person name="Minx P."/>
            <person name="Mollenhauer M.U."/>
            <person name="Montooth K."/>
            <person name="Mount S.M."/>
            <person name="Mu X."/>
            <person name="Myers E."/>
            <person name="Negre B."/>
            <person name="Newfeld S."/>
            <person name="Nielsen R."/>
            <person name="Noor M.A."/>
            <person name="O'Grady P."/>
            <person name="Pachter L."/>
            <person name="Papaceit M."/>
            <person name="Parisi M.J."/>
            <person name="Parisi M."/>
            <person name="Parts L."/>
            <person name="Pedersen J.S."/>
            <person name="Pesole G."/>
            <person name="Phillippy A.M."/>
            <person name="Ponting C.P."/>
            <person name="Pop M."/>
            <person name="Porcelli D."/>
            <person name="Powell J.R."/>
            <person name="Prohaska S."/>
            <person name="Pruitt K."/>
            <person name="Puig M."/>
            <person name="Quesneville H."/>
            <person name="Ram K.R."/>
            <person name="Rand D."/>
            <person name="Rasmussen M.D."/>
            <person name="Reed L.K."/>
            <person name="Reenan R."/>
            <person name="Reily A."/>
            <person name="Remington K.A."/>
            <person name="Rieger T.T."/>
            <person name="Ritchie M.G."/>
            <person name="Robin C."/>
            <person name="Rogers Y.H."/>
            <person name="Rohde C."/>
            <person name="Rozas J."/>
            <person name="Rubenfield M.J."/>
            <person name="Ruiz A."/>
            <person name="Russo S."/>
            <person name="Salzberg S.L."/>
            <person name="Sanchez-Gracia A."/>
            <person name="Saranga D.J."/>
            <person name="Sato H."/>
            <person name="Schaeffer S.W."/>
            <person name="Schatz M.C."/>
            <person name="Schlenke T."/>
            <person name="Schwartz R."/>
            <person name="Segarra C."/>
            <person name="Singh R.S."/>
            <person name="Sirot L."/>
            <person name="Sirota M."/>
            <person name="Sisneros N.B."/>
            <person name="Smith C.D."/>
            <person name="Smith T.F."/>
            <person name="Spieth J."/>
            <person name="Stage D.E."/>
            <person name="Stark A."/>
            <person name="Stephan W."/>
            <person name="Strausberg R.L."/>
            <person name="Strempel S."/>
            <person name="Sturgill D."/>
            <person name="Sutton G."/>
            <person name="Sutton G.G."/>
            <person name="Tao W."/>
            <person name="Teichmann S."/>
            <person name="Tobari Y.N."/>
            <person name="Tomimura Y."/>
            <person name="Tsolas J.M."/>
            <person name="Valente V.L."/>
            <person name="Venter E."/>
            <person name="Venter J.C."/>
            <person name="Vicario S."/>
            <person name="Vieira F.G."/>
            <person name="Vilella A.J."/>
            <person name="Villasante A."/>
            <person name="Walenz B."/>
            <person name="Wang J."/>
            <person name="Wasserman M."/>
            <person name="Watts T."/>
            <person name="Wilson D."/>
            <person name="Wilson R.K."/>
            <person name="Wing R.A."/>
            <person name="Wolfner M.F."/>
            <person name="Wong A."/>
            <person name="Wong G.K."/>
            <person name="Wu C.I."/>
            <person name="Wu G."/>
            <person name="Yamamoto D."/>
            <person name="Yang H.P."/>
            <person name="Yang S.P."/>
            <person name="Yorke J.A."/>
            <person name="Yoshida K."/>
            <person name="Zdobnov E."/>
            <person name="Zhang P."/>
            <person name="Zhang Y."/>
            <person name="Zimin A.V."/>
            <person name="Baldwin J."/>
            <person name="Abdouelleil A."/>
            <person name="Abdulkadir J."/>
            <person name="Abebe A."/>
            <person name="Abera B."/>
            <person name="Abreu J."/>
            <person name="Acer S.C."/>
            <person name="Aftuck L."/>
            <person name="Alexander A."/>
            <person name="An P."/>
            <person name="Anderson E."/>
            <person name="Anderson S."/>
            <person name="Arachi H."/>
            <person name="Azer M."/>
            <person name="Bachantsang P."/>
            <person name="Barry A."/>
            <person name="Bayul T."/>
            <person name="Berlin A."/>
            <person name="Bessette D."/>
            <person name="Bloom T."/>
            <person name="Blye J."/>
            <person name="Boguslavskiy L."/>
            <person name="Bonnet C."/>
            <person name="Boukhgalter B."/>
            <person name="Bourzgui I."/>
            <person name="Brown A."/>
            <person name="Cahill P."/>
            <person name="Channer S."/>
            <person name="Cheshatsang Y."/>
            <person name="Chuda L."/>
            <person name="Citroen M."/>
            <person name="Collymore A."/>
            <person name="Cooke P."/>
            <person name="Costello M."/>
            <person name="D'Aco K."/>
            <person name="Daza R."/>
            <person name="De Haan G."/>
            <person name="DeGray S."/>
            <person name="DeMaso C."/>
            <person name="Dhargay N."/>
            <person name="Dooley K."/>
            <person name="Dooley E."/>
            <person name="Doricent M."/>
            <person name="Dorje P."/>
            <person name="Dorjee K."/>
            <person name="Dupes A."/>
            <person name="Elong R."/>
            <person name="Falk J."/>
            <person name="Farina A."/>
            <person name="Faro S."/>
            <person name="Ferguson D."/>
            <person name="Fisher S."/>
            <person name="Foley C.D."/>
            <person name="Franke A."/>
            <person name="Friedrich D."/>
            <person name="Gadbois L."/>
            <person name="Gearin G."/>
            <person name="Gearin C.R."/>
            <person name="Giannoukos G."/>
            <person name="Goode T."/>
            <person name="Graham J."/>
            <person name="Grandbois E."/>
            <person name="Grewal S."/>
            <person name="Gyaltsen K."/>
            <person name="Hafez N."/>
            <person name="Hagos B."/>
            <person name="Hall J."/>
            <person name="Henson C."/>
            <person name="Hollinger A."/>
            <person name="Honan T."/>
            <person name="Huard M.D."/>
            <person name="Hughes L."/>
            <person name="Hurhula B."/>
            <person name="Husby M.E."/>
            <person name="Kamat A."/>
            <person name="Kanga B."/>
            <person name="Kashin S."/>
            <person name="Khazanovich D."/>
            <person name="Kisner P."/>
            <person name="Lance K."/>
            <person name="Lara M."/>
            <person name="Lee W."/>
            <person name="Lennon N."/>
            <person name="Letendre F."/>
            <person name="LeVine R."/>
            <person name="Lipovsky A."/>
            <person name="Liu X."/>
            <person name="Liu J."/>
            <person name="Liu S."/>
            <person name="Lokyitsang T."/>
            <person name="Lokyitsang Y."/>
            <person name="Lubonja R."/>
            <person name="Lui A."/>
            <person name="MacDonald P."/>
            <person name="Magnisalis V."/>
            <person name="Maru K."/>
            <person name="Matthews C."/>
            <person name="McCusker W."/>
            <person name="McDonough S."/>
            <person name="Mehta T."/>
            <person name="Meldrim J."/>
            <person name="Meneus L."/>
            <person name="Mihai O."/>
            <person name="Mihalev A."/>
            <person name="Mihova T."/>
            <person name="Mittelman R."/>
            <person name="Mlenga V."/>
            <person name="Montmayeur A."/>
            <person name="Mulrain L."/>
            <person name="Navidi A."/>
            <person name="Naylor J."/>
            <person name="Negash T."/>
            <person name="Nguyen T."/>
            <person name="Nguyen N."/>
            <person name="Nicol R."/>
            <person name="Norbu C."/>
            <person name="Norbu N."/>
            <person name="Novod N."/>
            <person name="O'Neill B."/>
            <person name="Osman S."/>
            <person name="Markiewicz E."/>
            <person name="Oyono O.L."/>
            <person name="Patti C."/>
            <person name="Phunkhang P."/>
            <person name="Pierre F."/>
            <person name="Priest M."/>
            <person name="Raghuraman S."/>
            <person name="Rege F."/>
            <person name="Reyes R."/>
            <person name="Rise C."/>
            <person name="Rogov P."/>
            <person name="Ross K."/>
            <person name="Ryan E."/>
            <person name="Settipalli S."/>
            <person name="Shea T."/>
            <person name="Sherpa N."/>
            <person name="Shi L."/>
            <person name="Shih D."/>
            <person name="Sparrow T."/>
            <person name="Spaulding J."/>
            <person name="Stalker J."/>
            <person name="Stange-Thomann N."/>
            <person name="Stavropoulos S."/>
            <person name="Stone C."/>
            <person name="Strader C."/>
            <person name="Tesfaye S."/>
            <person name="Thomson T."/>
            <person name="Thoulutsang Y."/>
            <person name="Thoulutsang D."/>
            <person name="Topham K."/>
            <person name="Topping I."/>
            <person name="Tsamla T."/>
            <person name="Vassiliev H."/>
            <person name="Vo A."/>
            <person name="Wangchuk T."/>
            <person name="Wangdi T."/>
            <person name="Weiand M."/>
            <person name="Wilkinson J."/>
            <person name="Wilson A."/>
            <person name="Yadav S."/>
            <person name="Young G."/>
            <person name="Yu Q."/>
            <person name="Zembek L."/>
            <person name="Zhong D."/>
            <person name="Zimmer A."/>
            <person name="Zwirko Z."/>
            <person name="Jaffe D.B."/>
            <person name="Alvarez P."/>
            <person name="Brockman W."/>
            <person name="Butler J."/>
            <person name="Chin C."/>
            <person name="Gnerre S."/>
            <person name="Grabherr M."/>
            <person name="Kleber M."/>
            <person name="Mauceli E."/>
            <person name="MacCallum I."/>
        </authorList>
    </citation>
    <scope>NUCLEOTIDE SEQUENCE [LARGE SCALE GENOMIC DNA]</scope>
    <source>
        <strain evidence="3">Tucson 15081-1352.22</strain>
    </source>
</reference>
<name>B4K810_DROMO</name>
<evidence type="ECO:0000313" key="2">
    <source>
        <dbReference type="EMBL" id="EDW14344.2"/>
    </source>
</evidence>
<evidence type="ECO:0000256" key="1">
    <source>
        <dbReference type="SAM" id="MobiDB-lite"/>
    </source>
</evidence>
<dbReference type="eggNOG" id="KOG3558">
    <property type="taxonomic scope" value="Eukaryota"/>
</dbReference>
<protein>
    <submittedName>
        <fullName evidence="2">Uncharacterized protein</fullName>
    </submittedName>
</protein>
<dbReference type="InParanoid" id="B4K810"/>
<sequence length="198" mass="21229">MIIDDNSLDQVVAPTLVSANAFKYSMPLHCHTATASVLRNYRHNPLISGTNLQLSPVFSSSEAASPLAGDGDASSVASLDDSMPPGLTACDTDASSDSSFDENSLADSSSPQMQLRAEQMDVASVPEAPPPQLCDAEEEDSQPLRSNATSRKSSISFIDSSNPLLRTPYLMDLCNDDYNMTEESSFELDGVLDYLQIP</sequence>
<keyword evidence="3" id="KW-1185">Reference proteome</keyword>
<dbReference type="AlphaFoldDB" id="B4K810"/>
<dbReference type="Proteomes" id="UP000009192">
    <property type="component" value="Unassembled WGS sequence"/>
</dbReference>
<dbReference type="EMBL" id="CH933806">
    <property type="protein sequence ID" value="EDW14344.2"/>
    <property type="molecule type" value="Genomic_DNA"/>
</dbReference>
<gene>
    <name evidence="2" type="primary">Dmoj\GI24214</name>
    <name evidence="2" type="ORF">Dmoj_GI24214</name>
</gene>